<dbReference type="EMBL" id="JAHOEI010000001">
    <property type="protein sequence ID" value="MBV3386241.1"/>
    <property type="molecule type" value="Genomic_DNA"/>
</dbReference>
<dbReference type="Proteomes" id="UP001196765">
    <property type="component" value="Unassembled WGS sequence"/>
</dbReference>
<reference evidence="1" key="1">
    <citation type="submission" date="2021-06" db="EMBL/GenBank/DDBJ databases">
        <title>Collection of gut derived symbiotic bacterial strains cultured from healthy donors.</title>
        <authorList>
            <person name="Lin H."/>
            <person name="Littmann E."/>
            <person name="Pamer E.G."/>
        </authorList>
    </citation>
    <scope>NUCLEOTIDE SEQUENCE</scope>
    <source>
        <strain evidence="1">MSK.21.74</strain>
    </source>
</reference>
<sequence length="345" mass="36942">MGNKAQAVGSVEYTKQGGTYFIKMVSDFGDIRQKYASYDVNNNAASGIVPDFTNPVQQPTIEAYITNSKKGAEVYPNHAKWTANGVELTFGADGISTQNFYGETGHFKYIAADAKKKTRAGLKILKNLVVPFNATPVLIEFVGTVADGNNSKKIPGSYTIPVLESTSNGMMVRISASNGGILDKDHASIKLKANIDDTGGAIISNPTYTWEATGDSGDFEALGVGYTGKEITVNLTDVSNARLYKVTVAGIGSDIQRVEDHTDELRVVPNPTPPEEEIIEGSNGNVTWAPKMYRGETLINSGVTFAMKFYNPAGTPINVATPFCITEDEVAQNGGANYVITGLIQ</sequence>
<dbReference type="RefSeq" id="WP_217743748.1">
    <property type="nucleotide sequence ID" value="NZ_JAHOEI010000001.1"/>
</dbReference>
<dbReference type="AlphaFoldDB" id="A0AAW4MUB9"/>
<evidence type="ECO:0000313" key="1">
    <source>
        <dbReference type="EMBL" id="MBV3386241.1"/>
    </source>
</evidence>
<name>A0AAW4MUB9_9BACT</name>
<gene>
    <name evidence="1" type="ORF">KSW82_00545</name>
</gene>
<proteinExistence type="predicted"/>
<evidence type="ECO:0000313" key="2">
    <source>
        <dbReference type="Proteomes" id="UP001196765"/>
    </source>
</evidence>
<protein>
    <submittedName>
        <fullName evidence="1">Uncharacterized protein</fullName>
    </submittedName>
</protein>
<accession>A0AAW4MUB9</accession>
<organism evidence="1 2">
    <name type="scientific">Segatella copri</name>
    <dbReference type="NCBI Taxonomy" id="165179"/>
    <lineage>
        <taxon>Bacteria</taxon>
        <taxon>Pseudomonadati</taxon>
        <taxon>Bacteroidota</taxon>
        <taxon>Bacteroidia</taxon>
        <taxon>Bacteroidales</taxon>
        <taxon>Prevotellaceae</taxon>
        <taxon>Segatella</taxon>
    </lineage>
</organism>
<comment type="caution">
    <text evidence="1">The sequence shown here is derived from an EMBL/GenBank/DDBJ whole genome shotgun (WGS) entry which is preliminary data.</text>
</comment>